<protein>
    <recommendedName>
        <fullName evidence="2">FAD-binding domain-containing protein</fullName>
    </recommendedName>
</protein>
<dbReference type="RefSeq" id="WP_013920562.1">
    <property type="nucleotide sequence ID" value="NC_015690.1"/>
</dbReference>
<reference evidence="3 4" key="2">
    <citation type="journal article" date="2013" name="Genome Announc.">
        <title>Genome Sequence of Growth-Improving Paenibacillus mucilaginosus Strain KNP414.</title>
        <authorList>
            <person name="Lu J.J."/>
            <person name="Wang J.F."/>
            <person name="Hu X.F."/>
        </authorList>
    </citation>
    <scope>NUCLEOTIDE SEQUENCE [LARGE SCALE GENOMIC DNA]</scope>
    <source>
        <strain evidence="3 4">KNP414</strain>
    </source>
</reference>
<dbReference type="InterPro" id="IPR036188">
    <property type="entry name" value="FAD/NAD-bd_sf"/>
</dbReference>
<dbReference type="InterPro" id="IPR050631">
    <property type="entry name" value="PheA/TfdB_FAD_monoxygenase"/>
</dbReference>
<sequence length="406" mass="44957">MSRTVETDVCIIGGGPAGLILGMMLAKAGVRVSVLESQHDFHREYRGEVLQPRFLQLMEELGLRSYIESLPSSKVRSGAFYYKEKRLAEFQFDRFSEEIPYALWVPQPILLGALYEKTRELPSFDLLFQASVTGLLQEEERVCGVRADTPDGELTVRAKVTVGADGRFSAVRRLGGFEMEYENHSGDLIWFSVPQPADWGEGLRIKLTDGHPMIILPKYPDLLQVGLAVPPGEWRAIKSRGVDAFRRELLGAHPAFQSFAEELHDFKPFVLLQAKTFFVREWARDGCLLIGDAAHCASPIGAVGVSLSAATAAAAADVIYGALQDGDVSAARLGLVQERRSGEMRSVHRIQERGAKVLFASTSFVRSLAPVIISLGGRLNLVSRLQRRILLQPEPLGVHPRFRFDA</sequence>
<dbReference type="SUPFAM" id="SSF51905">
    <property type="entry name" value="FAD/NAD(P)-binding domain"/>
    <property type="match status" value="1"/>
</dbReference>
<name>F8FGP3_PAEMK</name>
<dbReference type="GO" id="GO:0016491">
    <property type="term" value="F:oxidoreductase activity"/>
    <property type="evidence" value="ECO:0007669"/>
    <property type="project" value="UniProtKB-KW"/>
</dbReference>
<dbReference type="Proteomes" id="UP000006620">
    <property type="component" value="Chromosome"/>
</dbReference>
<organism evidence="3 4">
    <name type="scientific">Paenibacillus mucilaginosus (strain KNP414)</name>
    <dbReference type="NCBI Taxonomy" id="1036673"/>
    <lineage>
        <taxon>Bacteria</taxon>
        <taxon>Bacillati</taxon>
        <taxon>Bacillota</taxon>
        <taxon>Bacilli</taxon>
        <taxon>Bacillales</taxon>
        <taxon>Paenibacillaceae</taxon>
        <taxon>Paenibacillus</taxon>
    </lineage>
</organism>
<dbReference type="PANTHER" id="PTHR43476">
    <property type="entry name" value="3-(3-HYDROXY-PHENYL)PROPIONATE/3-HYDROXYCINNAMIC ACID HYDROXYLASE"/>
    <property type="match status" value="1"/>
</dbReference>
<evidence type="ECO:0000259" key="2">
    <source>
        <dbReference type="Pfam" id="PF01494"/>
    </source>
</evidence>
<dbReference type="InterPro" id="IPR002938">
    <property type="entry name" value="FAD-bd"/>
</dbReference>
<dbReference type="GO" id="GO:0071949">
    <property type="term" value="F:FAD binding"/>
    <property type="evidence" value="ECO:0007669"/>
    <property type="project" value="InterPro"/>
</dbReference>
<gene>
    <name evidence="3" type="ordered locus">KNP414_06908</name>
</gene>
<dbReference type="AlphaFoldDB" id="F8FGP3"/>
<proteinExistence type="predicted"/>
<evidence type="ECO:0000313" key="4">
    <source>
        <dbReference type="Proteomes" id="UP000006620"/>
    </source>
</evidence>
<dbReference type="PANTHER" id="PTHR43476:SF5">
    <property type="entry name" value="FAD-DEPENDENT MONOOXYGENASE"/>
    <property type="match status" value="1"/>
</dbReference>
<dbReference type="PATRIC" id="fig|1036673.3.peg.6442"/>
<dbReference type="EMBL" id="CP002869">
    <property type="protein sequence ID" value="AEI45420.1"/>
    <property type="molecule type" value="Genomic_DNA"/>
</dbReference>
<evidence type="ECO:0000313" key="3">
    <source>
        <dbReference type="EMBL" id="AEI45420.1"/>
    </source>
</evidence>
<evidence type="ECO:0000256" key="1">
    <source>
        <dbReference type="ARBA" id="ARBA00023002"/>
    </source>
</evidence>
<dbReference type="PRINTS" id="PR00420">
    <property type="entry name" value="RNGMNOXGNASE"/>
</dbReference>
<dbReference type="Gene3D" id="3.50.50.60">
    <property type="entry name" value="FAD/NAD(P)-binding domain"/>
    <property type="match status" value="1"/>
</dbReference>
<reference evidence="4" key="1">
    <citation type="submission" date="2011-06" db="EMBL/GenBank/DDBJ databases">
        <title>Complete genome sequence of Paenibacillus mucilaginosus KNP414.</title>
        <authorList>
            <person name="Wang J."/>
            <person name="Hu S."/>
            <person name="Hu X."/>
            <person name="Zhang B."/>
            <person name="Dong D."/>
            <person name="Zhang S."/>
            <person name="Zhao K."/>
            <person name="Wu D."/>
        </authorList>
    </citation>
    <scope>NUCLEOTIDE SEQUENCE [LARGE SCALE GENOMIC DNA]</scope>
    <source>
        <strain evidence="4">KNP414</strain>
    </source>
</reference>
<dbReference type="Pfam" id="PF01494">
    <property type="entry name" value="FAD_binding_3"/>
    <property type="match status" value="1"/>
</dbReference>
<accession>F8FGP3</accession>
<dbReference type="HOGENOM" id="CLU_033626_0_0_9"/>
<dbReference type="KEGG" id="pms:KNP414_06908"/>
<feature type="domain" description="FAD-binding" evidence="2">
    <location>
        <begin position="6"/>
        <end position="319"/>
    </location>
</feature>
<keyword evidence="1" id="KW-0560">Oxidoreductase</keyword>